<dbReference type="InterPro" id="IPR038299">
    <property type="entry name" value="DAO_C_sf"/>
</dbReference>
<dbReference type="InterPro" id="IPR031656">
    <property type="entry name" value="DAO_C"/>
</dbReference>
<dbReference type="PRINTS" id="PR01001">
    <property type="entry name" value="FADG3PDH"/>
</dbReference>
<dbReference type="AlphaFoldDB" id="A0A6P1Q7V7"/>
<dbReference type="GO" id="GO:0046168">
    <property type="term" value="P:glycerol-3-phosphate catabolic process"/>
    <property type="evidence" value="ECO:0007669"/>
    <property type="project" value="TreeGrafter"/>
</dbReference>
<keyword evidence="3" id="KW-0285">Flavoprotein</keyword>
<keyword evidence="9" id="KW-1185">Reference proteome</keyword>
<evidence type="ECO:0000259" key="6">
    <source>
        <dbReference type="Pfam" id="PF01266"/>
    </source>
</evidence>
<evidence type="ECO:0000256" key="5">
    <source>
        <dbReference type="ARBA" id="ARBA00023002"/>
    </source>
</evidence>
<dbReference type="EC" id="1.1.5.3" evidence="8"/>
<dbReference type="SUPFAM" id="SSF51905">
    <property type="entry name" value="FAD/NAD(P)-binding domain"/>
    <property type="match status" value="1"/>
</dbReference>
<evidence type="ECO:0000256" key="1">
    <source>
        <dbReference type="ARBA" id="ARBA00001974"/>
    </source>
</evidence>
<dbReference type="EMBL" id="CP028271">
    <property type="protein sequence ID" value="QHM73875.1"/>
    <property type="molecule type" value="Genomic_DNA"/>
</dbReference>
<dbReference type="Proteomes" id="UP000464053">
    <property type="component" value="Chromosome"/>
</dbReference>
<keyword evidence="4" id="KW-0274">FAD</keyword>
<evidence type="ECO:0000259" key="7">
    <source>
        <dbReference type="Pfam" id="PF16901"/>
    </source>
</evidence>
<dbReference type="RefSeq" id="WP_244323777.1">
    <property type="nucleotide sequence ID" value="NZ_CP028271.1"/>
</dbReference>
<evidence type="ECO:0000313" key="9">
    <source>
        <dbReference type="Proteomes" id="UP000464053"/>
    </source>
</evidence>
<feature type="domain" description="FAD dependent oxidoreductase" evidence="6">
    <location>
        <begin position="27"/>
        <end position="377"/>
    </location>
</feature>
<dbReference type="PANTHER" id="PTHR11985:SF15">
    <property type="entry name" value="GLYCEROL-3-PHOSPHATE DEHYDROGENASE, MITOCHONDRIAL"/>
    <property type="match status" value="1"/>
</dbReference>
<dbReference type="Gene3D" id="1.10.8.870">
    <property type="entry name" value="Alpha-glycerophosphate oxidase, cap domain"/>
    <property type="match status" value="1"/>
</dbReference>
<accession>A0A6P1Q7V7</accession>
<comment type="cofactor">
    <cofactor evidence="1">
        <name>FAD</name>
        <dbReference type="ChEBI" id="CHEBI:57692"/>
    </cofactor>
</comment>
<dbReference type="InterPro" id="IPR006076">
    <property type="entry name" value="FAD-dep_OxRdtase"/>
</dbReference>
<sequence>MRKQEVVVKRSREEKLAVLRQRHHLPVLIVGGGINGISTFRELALQGIPVVLIEKDDWCQAASGALSRMIHGGLRYLETGEFDLVKESVQERDRLLKNAPHYVAPLRTTVPVDSWGGGLVNASKRFLRLGEKPTRRGALLLKTGLSLYDLYTRQHGSMPRHRLHNRAETRARWPSFADWVKYSATYYDAWIKAPERLGVELVLDAENSSANALALNYLSLEESNGERVTLRDRLTGESFTLEPHIVVNAAGAWIDRINHQLLPTEAPKLIGGTKGSHLIVDSPALLAELRDEMVYYENQDGRVCIMFPWYGKVLVGSTDIRVDNPDDIACTPEEQRYILDSLRFVFPHIDVRDDDVLYTFAGVRPLPTSDTAVSGRITRNHSLVYLPPDATRDFSVLNLVGGKWTTFRRFGEQAADRVLKLLGEQRQRSTEEMAIGGGRNFPCRERRASWIAELHEKYRVSETRIDRLIERYGTRAVPLLRLIAEQDEQPLQHHADYSDTELRWLIQQEQVVMLEDLLLRRTALGISGELTPPLMAEIAHLMAQEMNWSDAGRQQQLEVTLARLARLHGVSGLRLASPSPYYSTGELHVGQR</sequence>
<protein>
    <submittedName>
        <fullName evidence="8">Aerobic glycerol-3-phosphate dehydrogenase</fullName>
        <ecNumber evidence="8">1.1.5.3</ecNumber>
    </submittedName>
</protein>
<evidence type="ECO:0000256" key="2">
    <source>
        <dbReference type="ARBA" id="ARBA00007330"/>
    </source>
</evidence>
<dbReference type="PANTHER" id="PTHR11985">
    <property type="entry name" value="GLYCEROL-3-PHOSPHATE DEHYDROGENASE"/>
    <property type="match status" value="1"/>
</dbReference>
<dbReference type="Pfam" id="PF01266">
    <property type="entry name" value="DAO"/>
    <property type="match status" value="1"/>
</dbReference>
<dbReference type="InterPro" id="IPR000447">
    <property type="entry name" value="G3P_DH_FAD-dep"/>
</dbReference>
<keyword evidence="5 8" id="KW-0560">Oxidoreductase</keyword>
<feature type="domain" description="Alpha-glycerophosphate oxidase C-terminal" evidence="7">
    <location>
        <begin position="429"/>
        <end position="551"/>
    </location>
</feature>
<comment type="similarity">
    <text evidence="2">Belongs to the FAD-dependent glycerol-3-phosphate dehydrogenase family.</text>
</comment>
<organism evidence="8 9">
    <name type="scientific">Mixta intestinalis</name>
    <dbReference type="NCBI Taxonomy" id="1615494"/>
    <lineage>
        <taxon>Bacteria</taxon>
        <taxon>Pseudomonadati</taxon>
        <taxon>Pseudomonadota</taxon>
        <taxon>Gammaproteobacteria</taxon>
        <taxon>Enterobacterales</taxon>
        <taxon>Erwiniaceae</taxon>
        <taxon>Mixta</taxon>
    </lineage>
</organism>
<dbReference type="Pfam" id="PF16901">
    <property type="entry name" value="DAO_C"/>
    <property type="match status" value="1"/>
</dbReference>
<gene>
    <name evidence="8" type="primary">glpD_2</name>
    <name evidence="8" type="ORF">C7M51_04233</name>
</gene>
<dbReference type="Gene3D" id="3.30.9.10">
    <property type="entry name" value="D-Amino Acid Oxidase, subunit A, domain 2"/>
    <property type="match status" value="1"/>
</dbReference>
<name>A0A6P1Q7V7_9GAMM</name>
<proteinExistence type="inferred from homology"/>
<dbReference type="InterPro" id="IPR036188">
    <property type="entry name" value="FAD/NAD-bd_sf"/>
</dbReference>
<evidence type="ECO:0000313" key="8">
    <source>
        <dbReference type="EMBL" id="QHM73875.1"/>
    </source>
</evidence>
<dbReference type="KEGG" id="mint:C7M51_04233"/>
<reference evidence="8 9" key="1">
    <citation type="submission" date="2018-03" db="EMBL/GenBank/DDBJ databases">
        <title>Pantoea intestinalis SRCM103226 isolated form the mealworm.</title>
        <authorList>
            <person name="Jeong D.-Y."/>
            <person name="Kim J.W."/>
        </authorList>
    </citation>
    <scope>NUCLEOTIDE SEQUENCE [LARGE SCALE GENOMIC DNA]</scope>
    <source>
        <strain evidence="8 9">SRCM103226</strain>
    </source>
</reference>
<evidence type="ECO:0000256" key="4">
    <source>
        <dbReference type="ARBA" id="ARBA00022827"/>
    </source>
</evidence>
<dbReference type="GO" id="GO:0004368">
    <property type="term" value="F:glycerol-3-phosphate dehydrogenase (quinone) activity"/>
    <property type="evidence" value="ECO:0007669"/>
    <property type="project" value="UniProtKB-EC"/>
</dbReference>
<evidence type="ECO:0000256" key="3">
    <source>
        <dbReference type="ARBA" id="ARBA00022630"/>
    </source>
</evidence>
<dbReference type="Gene3D" id="3.50.50.60">
    <property type="entry name" value="FAD/NAD(P)-binding domain"/>
    <property type="match status" value="1"/>
</dbReference>